<keyword evidence="12" id="KW-1185">Reference proteome</keyword>
<dbReference type="GO" id="GO:0005886">
    <property type="term" value="C:plasma membrane"/>
    <property type="evidence" value="ECO:0007669"/>
    <property type="project" value="TreeGrafter"/>
</dbReference>
<proteinExistence type="inferred from homology"/>
<sequence>MNMTRNITNDTDSFPGEKENDYLLDSCPPAKRVTPLENVTKITALLVIIIASLVGNILVITVSRRNRNLRTIAYSFVINMAIADLMTTVINMPESVIVEIRNTDQWFPGEVGVVMCKFWPFLQQVCAFCSVLSLLAISLDRYFAICLPLKRIMSQKLSRVLILLTWLLPVVSSAPMFVANNVVEISGELLCLEVWPSPFDPVKAHTDYTIILFVLFYVFPLTVISFLYSLVIFKIWRRRVPGNRSTVTIEAYSRSRRKALKVFISIVVCFALCWLPYHVTFFLSSYNEIYFNCGLPRDVTFIAVFFSYATSAFNPCIYLVLNKEYRTGSKRLLYSCCCKGSSTFHPERATGTSGHSRIRASQLRAQISVNIKSPRVRIARFRRRRVDSYHEDLSKGDAFALPYRSARAEFESENCRINK</sequence>
<evidence type="ECO:0000259" key="10">
    <source>
        <dbReference type="PROSITE" id="PS50262"/>
    </source>
</evidence>
<dbReference type="Gene3D" id="1.20.1070.10">
    <property type="entry name" value="Rhodopsin 7-helix transmembrane proteins"/>
    <property type="match status" value="1"/>
</dbReference>
<keyword evidence="3 9" id="KW-1133">Transmembrane helix</keyword>
<dbReference type="Pfam" id="PF00001">
    <property type="entry name" value="7tm_1"/>
    <property type="match status" value="1"/>
</dbReference>
<feature type="transmembrane region" description="Helical" evidence="9">
    <location>
        <begin position="72"/>
        <end position="92"/>
    </location>
</feature>
<reference evidence="11" key="1">
    <citation type="journal article" date="2023" name="G3 (Bethesda)">
        <title>Whole genome assembly and annotation of the endangered Caribbean coral Acropora cervicornis.</title>
        <authorList>
            <person name="Selwyn J.D."/>
            <person name="Vollmer S.V."/>
        </authorList>
    </citation>
    <scope>NUCLEOTIDE SEQUENCE</scope>
    <source>
        <strain evidence="11">K2</strain>
    </source>
</reference>
<evidence type="ECO:0000256" key="3">
    <source>
        <dbReference type="ARBA" id="ARBA00022989"/>
    </source>
</evidence>
<comment type="caution">
    <text evidence="11">The sequence shown here is derived from an EMBL/GenBank/DDBJ whole genome shotgun (WGS) entry which is preliminary data.</text>
</comment>
<name>A0AAD9R4N3_ACRCE</name>
<dbReference type="Proteomes" id="UP001249851">
    <property type="component" value="Unassembled WGS sequence"/>
</dbReference>
<evidence type="ECO:0000313" key="11">
    <source>
        <dbReference type="EMBL" id="KAK2572755.1"/>
    </source>
</evidence>
<comment type="subcellular location">
    <subcellularLocation>
        <location evidence="1">Membrane</location>
        <topology evidence="1">Multi-pass membrane protein</topology>
    </subcellularLocation>
</comment>
<evidence type="ECO:0000256" key="8">
    <source>
        <dbReference type="RuleBase" id="RU000688"/>
    </source>
</evidence>
<dbReference type="EMBL" id="JARQWQ010000003">
    <property type="protein sequence ID" value="KAK2572755.1"/>
    <property type="molecule type" value="Genomic_DNA"/>
</dbReference>
<evidence type="ECO:0000256" key="6">
    <source>
        <dbReference type="ARBA" id="ARBA00023170"/>
    </source>
</evidence>
<dbReference type="SMART" id="SM01381">
    <property type="entry name" value="7TM_GPCR_Srsx"/>
    <property type="match status" value="1"/>
</dbReference>
<dbReference type="CDD" id="cd00637">
    <property type="entry name" value="7tm_classA_rhodopsin-like"/>
    <property type="match status" value="1"/>
</dbReference>
<feature type="transmembrane region" description="Helical" evidence="9">
    <location>
        <begin position="299"/>
        <end position="321"/>
    </location>
</feature>
<dbReference type="SUPFAM" id="SSF81321">
    <property type="entry name" value="Family A G protein-coupled receptor-like"/>
    <property type="match status" value="1"/>
</dbReference>
<dbReference type="PRINTS" id="PR00237">
    <property type="entry name" value="GPCRRHODOPSN"/>
</dbReference>
<feature type="transmembrane region" description="Helical" evidence="9">
    <location>
        <begin position="160"/>
        <end position="179"/>
    </location>
</feature>
<feature type="transmembrane region" description="Helical" evidence="9">
    <location>
        <begin position="42"/>
        <end position="60"/>
    </location>
</feature>
<accession>A0AAD9R4N3</accession>
<feature type="transmembrane region" description="Helical" evidence="9">
    <location>
        <begin position="259"/>
        <end position="279"/>
    </location>
</feature>
<feature type="transmembrane region" description="Helical" evidence="9">
    <location>
        <begin position="121"/>
        <end position="139"/>
    </location>
</feature>
<keyword evidence="4 8" id="KW-0297">G-protein coupled receptor</keyword>
<evidence type="ECO:0000256" key="1">
    <source>
        <dbReference type="ARBA" id="ARBA00004141"/>
    </source>
</evidence>
<reference evidence="11" key="2">
    <citation type="journal article" date="2023" name="Science">
        <title>Genomic signatures of disease resistance in endangered staghorn corals.</title>
        <authorList>
            <person name="Vollmer S.V."/>
            <person name="Selwyn J.D."/>
            <person name="Despard B.A."/>
            <person name="Roesel C.L."/>
        </authorList>
    </citation>
    <scope>NUCLEOTIDE SEQUENCE</scope>
    <source>
        <strain evidence="11">K2</strain>
    </source>
</reference>
<organism evidence="11 12">
    <name type="scientific">Acropora cervicornis</name>
    <name type="common">Staghorn coral</name>
    <dbReference type="NCBI Taxonomy" id="6130"/>
    <lineage>
        <taxon>Eukaryota</taxon>
        <taxon>Metazoa</taxon>
        <taxon>Cnidaria</taxon>
        <taxon>Anthozoa</taxon>
        <taxon>Hexacorallia</taxon>
        <taxon>Scleractinia</taxon>
        <taxon>Astrocoeniina</taxon>
        <taxon>Acroporidae</taxon>
        <taxon>Acropora</taxon>
    </lineage>
</organism>
<keyword evidence="2 8" id="KW-0812">Transmembrane</keyword>
<feature type="domain" description="G-protein coupled receptors family 1 profile" evidence="10">
    <location>
        <begin position="55"/>
        <end position="318"/>
    </location>
</feature>
<feature type="transmembrane region" description="Helical" evidence="9">
    <location>
        <begin position="208"/>
        <end position="233"/>
    </location>
</feature>
<keyword evidence="6 8" id="KW-0675">Receptor</keyword>
<evidence type="ECO:0000256" key="4">
    <source>
        <dbReference type="ARBA" id="ARBA00023040"/>
    </source>
</evidence>
<comment type="similarity">
    <text evidence="8">Belongs to the G-protein coupled receptor 1 family.</text>
</comment>
<dbReference type="PANTHER" id="PTHR24238:SF57">
    <property type="entry name" value="G-PROTEIN COUPLED RECEPTOR 83"/>
    <property type="match status" value="1"/>
</dbReference>
<dbReference type="AlphaFoldDB" id="A0AAD9R4N3"/>
<evidence type="ECO:0000256" key="9">
    <source>
        <dbReference type="SAM" id="Phobius"/>
    </source>
</evidence>
<dbReference type="InterPro" id="IPR017452">
    <property type="entry name" value="GPCR_Rhodpsn_7TM"/>
</dbReference>
<dbReference type="FunFam" id="1.20.1070.10:FF:000291">
    <property type="entry name" value="Predicted protein"/>
    <property type="match status" value="1"/>
</dbReference>
<protein>
    <submittedName>
        <fullName evidence="11">Substance-K receptor</fullName>
    </submittedName>
</protein>
<dbReference type="PROSITE" id="PS00237">
    <property type="entry name" value="G_PROTEIN_RECEP_F1_1"/>
    <property type="match status" value="1"/>
</dbReference>
<evidence type="ECO:0000256" key="7">
    <source>
        <dbReference type="ARBA" id="ARBA00023224"/>
    </source>
</evidence>
<dbReference type="PANTHER" id="PTHR24238">
    <property type="entry name" value="G-PROTEIN COUPLED RECEPTOR"/>
    <property type="match status" value="1"/>
</dbReference>
<dbReference type="PROSITE" id="PS50262">
    <property type="entry name" value="G_PROTEIN_RECEP_F1_2"/>
    <property type="match status" value="1"/>
</dbReference>
<evidence type="ECO:0000256" key="2">
    <source>
        <dbReference type="ARBA" id="ARBA00022692"/>
    </source>
</evidence>
<evidence type="ECO:0000256" key="5">
    <source>
        <dbReference type="ARBA" id="ARBA00023136"/>
    </source>
</evidence>
<gene>
    <name evidence="11" type="ORF">P5673_001736</name>
</gene>
<dbReference type="GO" id="GO:0008188">
    <property type="term" value="F:neuropeptide receptor activity"/>
    <property type="evidence" value="ECO:0007669"/>
    <property type="project" value="TreeGrafter"/>
</dbReference>
<evidence type="ECO:0000313" key="12">
    <source>
        <dbReference type="Proteomes" id="UP001249851"/>
    </source>
</evidence>
<dbReference type="InterPro" id="IPR000276">
    <property type="entry name" value="GPCR_Rhodpsn"/>
</dbReference>
<keyword evidence="5 9" id="KW-0472">Membrane</keyword>
<keyword evidence="7 8" id="KW-0807">Transducer</keyword>